<evidence type="ECO:0000256" key="3">
    <source>
        <dbReference type="ARBA" id="ARBA00022692"/>
    </source>
</evidence>
<protein>
    <submittedName>
        <fullName evidence="9">Phosphatase PAP2 family protein</fullName>
    </submittedName>
</protein>
<comment type="subcellular location">
    <subcellularLocation>
        <location evidence="1">Cell membrane</location>
        <topology evidence="1">Multi-pass membrane protein</topology>
    </subcellularLocation>
</comment>
<accession>A0ABV6DWV1</accession>
<evidence type="ECO:0000256" key="4">
    <source>
        <dbReference type="ARBA" id="ARBA00022801"/>
    </source>
</evidence>
<keyword evidence="5 7" id="KW-1133">Transmembrane helix</keyword>
<dbReference type="Proteomes" id="UP001589698">
    <property type="component" value="Unassembled WGS sequence"/>
</dbReference>
<sequence length="214" mass="23040">MRWLLAVAAVLLCVLTIALAVGSEQLARLDQTVADWGYHSTWGHAGRSSFWVAVATYGQPMVLRAVLVLLALVLLPLLLARKRNWCLAAWLVAVTVTENVIAPSTKLLLSRPRPEWLEPIAVEHSLSYPSGHAAMAGTFAAAVILVALAMMGPGWSRQLVVLLALLVYLVISVDRIFLGVHYLSDVVAGNLLGLCIALAGWLLLLRVTSSGSGW</sequence>
<feature type="transmembrane region" description="Helical" evidence="7">
    <location>
        <begin position="61"/>
        <end position="80"/>
    </location>
</feature>
<evidence type="ECO:0000256" key="1">
    <source>
        <dbReference type="ARBA" id="ARBA00004651"/>
    </source>
</evidence>
<keyword evidence="6 7" id="KW-0472">Membrane</keyword>
<evidence type="ECO:0000256" key="6">
    <source>
        <dbReference type="ARBA" id="ARBA00023136"/>
    </source>
</evidence>
<evidence type="ECO:0000259" key="8">
    <source>
        <dbReference type="SMART" id="SM00014"/>
    </source>
</evidence>
<feature type="transmembrane region" description="Helical" evidence="7">
    <location>
        <begin position="87"/>
        <end position="109"/>
    </location>
</feature>
<dbReference type="EMBL" id="JBHLXH010000001">
    <property type="protein sequence ID" value="MFC0221206.1"/>
    <property type="molecule type" value="Genomic_DNA"/>
</dbReference>
<dbReference type="Gene3D" id="1.20.144.10">
    <property type="entry name" value="Phosphatidic acid phosphatase type 2/haloperoxidase"/>
    <property type="match status" value="1"/>
</dbReference>
<gene>
    <name evidence="9" type="ORF">ACFFJG_01830</name>
</gene>
<dbReference type="RefSeq" id="WP_156887290.1">
    <property type="nucleotide sequence ID" value="NZ_CBCSDI010000071.1"/>
</dbReference>
<evidence type="ECO:0000256" key="2">
    <source>
        <dbReference type="ARBA" id="ARBA00022475"/>
    </source>
</evidence>
<keyword evidence="10" id="KW-1185">Reference proteome</keyword>
<dbReference type="SUPFAM" id="SSF48317">
    <property type="entry name" value="Acid phosphatase/Vanadium-dependent haloperoxidase"/>
    <property type="match status" value="1"/>
</dbReference>
<feature type="domain" description="Phosphatidic acid phosphatase type 2/haloperoxidase" evidence="8">
    <location>
        <begin position="85"/>
        <end position="201"/>
    </location>
</feature>
<dbReference type="SMART" id="SM00014">
    <property type="entry name" value="acidPPc"/>
    <property type="match status" value="1"/>
</dbReference>
<name>A0ABV6DWV1_9ACTN</name>
<dbReference type="InterPro" id="IPR000326">
    <property type="entry name" value="PAP2/HPO"/>
</dbReference>
<feature type="transmembrane region" description="Helical" evidence="7">
    <location>
        <begin position="159"/>
        <end position="180"/>
    </location>
</feature>
<dbReference type="InterPro" id="IPR036938">
    <property type="entry name" value="PAP2/HPO_sf"/>
</dbReference>
<dbReference type="Pfam" id="PF01569">
    <property type="entry name" value="PAP2"/>
    <property type="match status" value="1"/>
</dbReference>
<keyword evidence="3 7" id="KW-0812">Transmembrane</keyword>
<evidence type="ECO:0000313" key="10">
    <source>
        <dbReference type="Proteomes" id="UP001589698"/>
    </source>
</evidence>
<reference evidence="9 10" key="1">
    <citation type="submission" date="2024-09" db="EMBL/GenBank/DDBJ databases">
        <authorList>
            <person name="Sun Q."/>
            <person name="Mori K."/>
        </authorList>
    </citation>
    <scope>NUCLEOTIDE SEQUENCE [LARGE SCALE GENOMIC DNA]</scope>
    <source>
        <strain evidence="9 10">CCM 8654</strain>
    </source>
</reference>
<dbReference type="PANTHER" id="PTHR14969:SF62">
    <property type="entry name" value="DECAPRENYLPHOSPHORYL-5-PHOSPHORIBOSE PHOSPHATASE RV3807C-RELATED"/>
    <property type="match status" value="1"/>
</dbReference>
<keyword evidence="4" id="KW-0378">Hydrolase</keyword>
<proteinExistence type="predicted"/>
<keyword evidence="2" id="KW-1003">Cell membrane</keyword>
<evidence type="ECO:0000256" key="5">
    <source>
        <dbReference type="ARBA" id="ARBA00022989"/>
    </source>
</evidence>
<evidence type="ECO:0000313" key="9">
    <source>
        <dbReference type="EMBL" id="MFC0221206.1"/>
    </source>
</evidence>
<feature type="transmembrane region" description="Helical" evidence="7">
    <location>
        <begin position="186"/>
        <end position="205"/>
    </location>
</feature>
<comment type="caution">
    <text evidence="9">The sequence shown here is derived from an EMBL/GenBank/DDBJ whole genome shotgun (WGS) entry which is preliminary data.</text>
</comment>
<organism evidence="9 10">
    <name type="scientific">Nocardioides zeicaulis</name>
    <dbReference type="NCBI Taxonomy" id="1776857"/>
    <lineage>
        <taxon>Bacteria</taxon>
        <taxon>Bacillati</taxon>
        <taxon>Actinomycetota</taxon>
        <taxon>Actinomycetes</taxon>
        <taxon>Propionibacteriales</taxon>
        <taxon>Nocardioidaceae</taxon>
        <taxon>Nocardioides</taxon>
    </lineage>
</organism>
<evidence type="ECO:0000256" key="7">
    <source>
        <dbReference type="SAM" id="Phobius"/>
    </source>
</evidence>
<feature type="transmembrane region" description="Helical" evidence="7">
    <location>
        <begin position="129"/>
        <end position="152"/>
    </location>
</feature>
<dbReference type="PANTHER" id="PTHR14969">
    <property type="entry name" value="SPHINGOSINE-1-PHOSPHATE PHOSPHOHYDROLASE"/>
    <property type="match status" value="1"/>
</dbReference>